<dbReference type="InterPro" id="IPR045336">
    <property type="entry name" value="MmgE_PrpD_N"/>
</dbReference>
<feature type="domain" description="MmgE/PrpD C-terminal" evidence="3">
    <location>
        <begin position="269"/>
        <end position="373"/>
    </location>
</feature>
<protein>
    <submittedName>
        <fullName evidence="4">MmgE/PrpD family protein</fullName>
    </submittedName>
</protein>
<comment type="caution">
    <text evidence="4">The sequence shown here is derived from an EMBL/GenBank/DDBJ whole genome shotgun (WGS) entry which is preliminary data.</text>
</comment>
<dbReference type="InterPro" id="IPR005656">
    <property type="entry name" value="MmgE_PrpD"/>
</dbReference>
<evidence type="ECO:0000259" key="3">
    <source>
        <dbReference type="Pfam" id="PF19305"/>
    </source>
</evidence>
<dbReference type="AlphaFoldDB" id="A0A5S4Y8V7"/>
<dbReference type="Proteomes" id="UP000324797">
    <property type="component" value="Unassembled WGS sequence"/>
</dbReference>
<dbReference type="GO" id="GO:0016829">
    <property type="term" value="F:lyase activity"/>
    <property type="evidence" value="ECO:0007669"/>
    <property type="project" value="InterPro"/>
</dbReference>
<dbReference type="InterPro" id="IPR045337">
    <property type="entry name" value="MmgE_PrpD_C"/>
</dbReference>
<evidence type="ECO:0000259" key="2">
    <source>
        <dbReference type="Pfam" id="PF03972"/>
    </source>
</evidence>
<keyword evidence="5" id="KW-1185">Reference proteome</keyword>
<evidence type="ECO:0000256" key="1">
    <source>
        <dbReference type="ARBA" id="ARBA00006174"/>
    </source>
</evidence>
<dbReference type="InterPro" id="IPR042183">
    <property type="entry name" value="MmgE/PrpD_sf_1"/>
</dbReference>
<evidence type="ECO:0000313" key="4">
    <source>
        <dbReference type="EMBL" id="TYO60881.1"/>
    </source>
</evidence>
<reference evidence="4 5" key="1">
    <citation type="submission" date="2019-08" db="EMBL/GenBank/DDBJ databases">
        <title>Bradyrhizobium hipponensis sp. nov., a rhizobium isolated from a Lupinus angustifolius root nodule in Tunisia.</title>
        <authorList>
            <person name="Off K."/>
            <person name="Rejili M."/>
            <person name="Mars M."/>
            <person name="Brachmann A."/>
            <person name="Marin M."/>
        </authorList>
    </citation>
    <scope>NUCLEOTIDE SEQUENCE [LARGE SCALE GENOMIC DNA]</scope>
    <source>
        <strain evidence="5">aSej3</strain>
    </source>
</reference>
<accession>A0A5S4Y8V7</accession>
<name>A0A5S4Y8V7_9BRAD</name>
<feature type="domain" description="MmgE/PrpD N-terminal" evidence="2">
    <location>
        <begin position="6"/>
        <end position="244"/>
    </location>
</feature>
<dbReference type="Pfam" id="PF03972">
    <property type="entry name" value="MmgE_PrpD_N"/>
    <property type="match status" value="1"/>
</dbReference>
<comment type="similarity">
    <text evidence="1">Belongs to the PrpD family.</text>
</comment>
<dbReference type="RefSeq" id="WP_148745751.1">
    <property type="nucleotide sequence ID" value="NZ_VSTH01000259.1"/>
</dbReference>
<dbReference type="InterPro" id="IPR036148">
    <property type="entry name" value="MmgE/PrpD_sf"/>
</dbReference>
<dbReference type="PANTHER" id="PTHR16943">
    <property type="entry name" value="2-METHYLCITRATE DEHYDRATASE-RELATED"/>
    <property type="match status" value="1"/>
</dbReference>
<sequence length="450" mass="46985">MSLTGDIGTFLAELSLKSLPDDVTEKARTCLLNGYGMALACHNIASTRVARSAALALDGESPNGATVLAHGGKVSVSNAVLANAALFHGRGQEDTVGAVHVGAMVIPLLTALFETRRLPMERFIPALVASYEVGGVLDDAYAQFSTPRGLRSSPLYGPMACAAAAAKAMGLPAERIAAAIGNAASLGGGGMLQCFADGTDEWVYQMGVASNTGLAAAELARAGSLTAPHAIEGKRGFVSTFAQKECEADAIASKFGRDWAIHRVTFKPYPACASNQTAVAAALELSPRLDGREIESIRVRLNPYDCGSSGGMYLKGPFSTSSMTGLSIPFCVALALRRGAPTMAALSNFNDAEVNALAQRIDLVADDAVPRLCSVISVDLANGDKVVQEKKATTETYNFDRQAVSSLIRRIGAEEGVPRKAYDLIEGFVAGLPRADIADVIHAFVLCPST</sequence>
<dbReference type="Gene3D" id="1.10.4100.10">
    <property type="entry name" value="2-methylcitrate dehydratase PrpD"/>
    <property type="match status" value="1"/>
</dbReference>
<evidence type="ECO:0000313" key="5">
    <source>
        <dbReference type="Proteomes" id="UP000324797"/>
    </source>
</evidence>
<gene>
    <name evidence="4" type="ORF">FXV83_41295</name>
</gene>
<proteinExistence type="inferred from homology"/>
<dbReference type="SUPFAM" id="SSF103378">
    <property type="entry name" value="2-methylcitrate dehydratase PrpD"/>
    <property type="match status" value="1"/>
</dbReference>
<dbReference type="EMBL" id="VSTH01000259">
    <property type="protein sequence ID" value="TYO60881.1"/>
    <property type="molecule type" value="Genomic_DNA"/>
</dbReference>
<dbReference type="PANTHER" id="PTHR16943:SF8">
    <property type="entry name" value="2-METHYLCITRATE DEHYDRATASE"/>
    <property type="match status" value="1"/>
</dbReference>
<dbReference type="Pfam" id="PF19305">
    <property type="entry name" value="MmgE_PrpD_C"/>
    <property type="match status" value="1"/>
</dbReference>
<organism evidence="4 5">
    <name type="scientific">Bradyrhizobium hipponense</name>
    <dbReference type="NCBI Taxonomy" id="2605638"/>
    <lineage>
        <taxon>Bacteria</taxon>
        <taxon>Pseudomonadati</taxon>
        <taxon>Pseudomonadota</taxon>
        <taxon>Alphaproteobacteria</taxon>
        <taxon>Hyphomicrobiales</taxon>
        <taxon>Nitrobacteraceae</taxon>
        <taxon>Bradyrhizobium</taxon>
    </lineage>
</organism>